<evidence type="ECO:0000313" key="1">
    <source>
        <dbReference type="EMBL" id="TYK66080.1"/>
    </source>
</evidence>
<reference evidence="1 2" key="1">
    <citation type="submission" date="2019-08" db="EMBL/GenBank/DDBJ databases">
        <title>Microbe sample from Colwellia echini.</title>
        <authorList>
            <person name="Christiansen L."/>
            <person name="Pathiraja D."/>
            <person name="Schultz-Johansen M."/>
            <person name="Choi I.-G."/>
            <person name="Stougaard P."/>
        </authorList>
    </citation>
    <scope>NUCLEOTIDE SEQUENCE [LARGE SCALE GENOMIC DNA]</scope>
    <source>
        <strain evidence="1 2">A3</strain>
    </source>
</reference>
<evidence type="ECO:0008006" key="3">
    <source>
        <dbReference type="Google" id="ProtNLM"/>
    </source>
</evidence>
<protein>
    <recommendedName>
        <fullName evidence="3">DUF3887 domain-containing protein</fullName>
    </recommendedName>
</protein>
<dbReference type="Proteomes" id="UP000815846">
    <property type="component" value="Unassembled WGS sequence"/>
</dbReference>
<organism evidence="1 2">
    <name type="scientific">Colwellia echini</name>
    <dbReference type="NCBI Taxonomy" id="1982103"/>
    <lineage>
        <taxon>Bacteria</taxon>
        <taxon>Pseudomonadati</taxon>
        <taxon>Pseudomonadota</taxon>
        <taxon>Gammaproteobacteria</taxon>
        <taxon>Alteromonadales</taxon>
        <taxon>Colwelliaceae</taxon>
        <taxon>Colwellia</taxon>
    </lineage>
</organism>
<sequence>MKHLLFLIVVASVYLHFYPNEEVTKFYNEQKVALQSMFSDFGDTKVRLKADKIYTDLESKLGKFSDKEIQHLKEITSSRDNVKNFYFSICKTEKRDIVFHINNERMVCAAISKYTNLL</sequence>
<accession>A0ABY3MXY0</accession>
<evidence type="ECO:0000313" key="2">
    <source>
        <dbReference type="Proteomes" id="UP000815846"/>
    </source>
</evidence>
<name>A0ABY3MXY0_9GAMM</name>
<keyword evidence="2" id="KW-1185">Reference proteome</keyword>
<gene>
    <name evidence="1" type="ORF">CWS31_007375</name>
</gene>
<comment type="caution">
    <text evidence="1">The sequence shown here is derived from an EMBL/GenBank/DDBJ whole genome shotgun (WGS) entry which is preliminary data.</text>
</comment>
<dbReference type="EMBL" id="PJAI02000006">
    <property type="protein sequence ID" value="TYK66080.1"/>
    <property type="molecule type" value="Genomic_DNA"/>
</dbReference>
<proteinExistence type="predicted"/>